<dbReference type="InterPro" id="IPR008395">
    <property type="entry name" value="Agenet-like_dom"/>
</dbReference>
<evidence type="ECO:0000313" key="2">
    <source>
        <dbReference type="EMBL" id="VFU36129.1"/>
    </source>
</evidence>
<evidence type="ECO:0000259" key="1">
    <source>
        <dbReference type="Pfam" id="PF05641"/>
    </source>
</evidence>
<proteinExistence type="predicted"/>
<dbReference type="PANTHER" id="PTHR31917">
    <property type="entry name" value="AGENET DOMAIN-CONTAINING PROTEIN-RELATED"/>
    <property type="match status" value="1"/>
</dbReference>
<organism evidence="2">
    <name type="scientific">Salix viminalis</name>
    <name type="common">Common osier</name>
    <name type="synonym">Basket willow</name>
    <dbReference type="NCBI Taxonomy" id="40686"/>
    <lineage>
        <taxon>Eukaryota</taxon>
        <taxon>Viridiplantae</taxon>
        <taxon>Streptophyta</taxon>
        <taxon>Embryophyta</taxon>
        <taxon>Tracheophyta</taxon>
        <taxon>Spermatophyta</taxon>
        <taxon>Magnoliopsida</taxon>
        <taxon>eudicotyledons</taxon>
        <taxon>Gunneridae</taxon>
        <taxon>Pentapetalae</taxon>
        <taxon>rosids</taxon>
        <taxon>fabids</taxon>
        <taxon>Malpighiales</taxon>
        <taxon>Salicaceae</taxon>
        <taxon>Saliceae</taxon>
        <taxon>Salix</taxon>
    </lineage>
</organism>
<dbReference type="Pfam" id="PF05641">
    <property type="entry name" value="Agenet"/>
    <property type="match status" value="1"/>
</dbReference>
<dbReference type="PANTHER" id="PTHR31917:SF148">
    <property type="entry name" value="DUF724 DOMAIN-CONTAINING PROTEIN 2"/>
    <property type="match status" value="1"/>
</dbReference>
<dbReference type="AlphaFoldDB" id="A0A6N2L8L4"/>
<sequence length="146" mass="16670">MEFHEGDKVEACSKQEGFLGSYYTATVEDMSKLLIETVSDDEVRPVPPRIKFGRGFSVFDKVDVSDNDGWRAGKVTGQGGPLYFVHFEKTGDEIAYHKECLIALSSLVRIMWIGFLILQEEEEEELYTINKMQGERLPPLFELRKA</sequence>
<reference evidence="2" key="1">
    <citation type="submission" date="2019-03" db="EMBL/GenBank/DDBJ databases">
        <authorList>
            <person name="Mank J."/>
            <person name="Almeida P."/>
        </authorList>
    </citation>
    <scope>NUCLEOTIDE SEQUENCE</scope>
    <source>
        <strain evidence="2">78183</strain>
    </source>
</reference>
<gene>
    <name evidence="2" type="ORF">SVIM_LOCUS180571</name>
</gene>
<feature type="domain" description="Agenet-like" evidence="1">
    <location>
        <begin position="6"/>
        <end position="45"/>
    </location>
</feature>
<protein>
    <recommendedName>
        <fullName evidence="1">Agenet-like domain-containing protein</fullName>
    </recommendedName>
</protein>
<accession>A0A6N2L8L4</accession>
<name>A0A6N2L8L4_SALVM</name>
<dbReference type="EMBL" id="CAADRP010001112">
    <property type="protein sequence ID" value="VFU36129.1"/>
    <property type="molecule type" value="Genomic_DNA"/>
</dbReference>